<dbReference type="AlphaFoldDB" id="A0AAU7YNN1"/>
<sequence>MLKKIKNFLSGLLITQEFRGLQEKFHQGGIGCLVVKQMLLKKIYHQRDLQMRM</sequence>
<dbReference type="EMBL" id="CP158587">
    <property type="protein sequence ID" value="XCA34341.1"/>
    <property type="molecule type" value="Genomic_DNA"/>
</dbReference>
<evidence type="ECO:0000313" key="1">
    <source>
        <dbReference type="EMBL" id="XCA34341.1"/>
    </source>
</evidence>
<organism evidence="1">
    <name type="scientific">Wolbachia endosymbiont of Oeneis ivallda</name>
    <dbReference type="NCBI Taxonomy" id="3171168"/>
    <lineage>
        <taxon>Bacteria</taxon>
        <taxon>Pseudomonadati</taxon>
        <taxon>Pseudomonadota</taxon>
        <taxon>Alphaproteobacteria</taxon>
        <taxon>Rickettsiales</taxon>
        <taxon>Anaplasmataceae</taxon>
        <taxon>Wolbachieae</taxon>
        <taxon>Wolbachia</taxon>
    </lineage>
</organism>
<protein>
    <submittedName>
        <fullName evidence="1">Uncharacterized protein</fullName>
    </submittedName>
</protein>
<reference evidence="1" key="1">
    <citation type="submission" date="2024-06" db="EMBL/GenBank/DDBJ databases">
        <title>Genome assembly of the Oeneis chryxus ivallda.</title>
        <authorList>
            <person name="MacDonald Z."/>
            <person name="Shaffer H.B."/>
            <person name="Gillespie T."/>
            <person name="Marimuthu M.P.A."/>
            <person name="Nguyen O."/>
            <person name="Fairbairn C.W."/>
            <person name="Seligmann W.E."/>
            <person name="Escalona M."/>
            <person name="Miller C."/>
            <person name="Toffelmier E."/>
        </authorList>
    </citation>
    <scope>NUCLEOTIDE SEQUENCE</scope>
    <source>
        <strain evidence="1">CCGP_102_HBS-TG_Oc004</strain>
    </source>
</reference>
<proteinExistence type="predicted"/>
<accession>A0AAU7YNN1</accession>
<name>A0AAU7YNN1_9RICK</name>
<gene>
    <name evidence="1" type="ORF">ABS861_02805</name>
</gene>